<sequence length="283" mass="31808">MKYYQGLSERGENQENEQSRPNKTTQMLCLLLGTLLIASFIAVIGVIFVSELKQKHGESVNLNAFQAQVGELQSAFPSQNEILWKRSQRILERHLNNSQPKEPAILLLTAATDAEETLLCLSRRLARAYAISRKGSYTVISGTQRTFDDGKEAKMFIDETLSRGFEASAKAAVLHRLESLPPGSILILYKYCDHENAAYKNVALLITVLLPDETLDPNMDLKELEEKVRDFLKDKFIGSNPDENISHSDMDMDKLSGVWSRIAHVVLPVRPESNNQEGCKDVE</sequence>
<evidence type="ECO:0000256" key="9">
    <source>
        <dbReference type="ARBA" id="ARBA00037847"/>
    </source>
</evidence>
<dbReference type="GO" id="GO:0016020">
    <property type="term" value="C:membrane"/>
    <property type="evidence" value="ECO:0007669"/>
    <property type="project" value="TreeGrafter"/>
</dbReference>
<dbReference type="PANTHER" id="PTHR18843">
    <property type="entry name" value="TORSIN-1A-INTERACTING PROTEIN"/>
    <property type="match status" value="1"/>
</dbReference>
<evidence type="ECO:0000256" key="11">
    <source>
        <dbReference type="SAM" id="Phobius"/>
    </source>
</evidence>
<evidence type="ECO:0000256" key="10">
    <source>
        <dbReference type="SAM" id="MobiDB-lite"/>
    </source>
</evidence>
<dbReference type="PANTHER" id="PTHR18843:SF7">
    <property type="entry name" value="LAMINA-ASSOCIATED POLYPEPTIDE 1B ISOFORM 1-RELATED"/>
    <property type="match status" value="1"/>
</dbReference>
<name>A0A8C5R829_9ANUR</name>
<proteinExistence type="inferred from homology"/>
<dbReference type="InterPro" id="IPR038599">
    <property type="entry name" value="LAP1C-like_C_sf"/>
</dbReference>
<evidence type="ECO:0000256" key="4">
    <source>
        <dbReference type="ARBA" id="ARBA00022692"/>
    </source>
</evidence>
<keyword evidence="8" id="KW-0539">Nucleus</keyword>
<dbReference type="GO" id="GO:0005635">
    <property type="term" value="C:nuclear envelope"/>
    <property type="evidence" value="ECO:0007669"/>
    <property type="project" value="UniProtKB-SubCell"/>
</dbReference>
<feature type="transmembrane region" description="Helical" evidence="11">
    <location>
        <begin position="28"/>
        <end position="49"/>
    </location>
</feature>
<evidence type="ECO:0000256" key="3">
    <source>
        <dbReference type="ARBA" id="ARBA00022553"/>
    </source>
</evidence>
<comment type="subcellular location">
    <subcellularLocation>
        <location evidence="9">Endomembrane system</location>
        <topology evidence="9">Single-pass membrane protein</topology>
    </subcellularLocation>
    <subcellularLocation>
        <location evidence="1">Nucleus envelope</location>
    </subcellularLocation>
</comment>
<evidence type="ECO:0000256" key="7">
    <source>
        <dbReference type="ARBA" id="ARBA00023180"/>
    </source>
</evidence>
<protein>
    <recommendedName>
        <fullName evidence="12">Torsin-1A-interacting protein 1/2 AAA+ activator domain-containing protein</fullName>
    </recommendedName>
</protein>
<comment type="similarity">
    <text evidence="2">Belongs to the TOR1AIP family.</text>
</comment>
<dbReference type="InterPro" id="IPR008662">
    <property type="entry name" value="TOIP1/2"/>
</dbReference>
<evidence type="ECO:0000256" key="1">
    <source>
        <dbReference type="ARBA" id="ARBA00004259"/>
    </source>
</evidence>
<dbReference type="Ensembl" id="ENSLLET00000048869.1">
    <property type="protein sequence ID" value="ENSLLEP00000047020.1"/>
    <property type="gene ID" value="ENSLLEG00000029744.1"/>
</dbReference>
<evidence type="ECO:0000313" key="13">
    <source>
        <dbReference type="Ensembl" id="ENSLLEP00000047020.1"/>
    </source>
</evidence>
<dbReference type="GO" id="GO:0061024">
    <property type="term" value="P:membrane organization"/>
    <property type="evidence" value="ECO:0007669"/>
    <property type="project" value="TreeGrafter"/>
</dbReference>
<reference evidence="13" key="2">
    <citation type="submission" date="2025-09" db="UniProtKB">
        <authorList>
            <consortium name="Ensembl"/>
        </authorList>
    </citation>
    <scope>IDENTIFICATION</scope>
</reference>
<evidence type="ECO:0000256" key="8">
    <source>
        <dbReference type="ARBA" id="ARBA00023242"/>
    </source>
</evidence>
<dbReference type="InterPro" id="IPR046753">
    <property type="entry name" value="TOIP1/2_C"/>
</dbReference>
<feature type="compositionally biased region" description="Basic and acidic residues" evidence="10">
    <location>
        <begin position="9"/>
        <end position="20"/>
    </location>
</feature>
<keyword evidence="5 11" id="KW-1133">Transmembrane helix</keyword>
<evidence type="ECO:0000256" key="2">
    <source>
        <dbReference type="ARBA" id="ARBA00007860"/>
    </source>
</evidence>
<dbReference type="OrthoDB" id="6258998at2759"/>
<keyword evidence="6 11" id="KW-0472">Membrane</keyword>
<reference evidence="13" key="1">
    <citation type="submission" date="2025-08" db="UniProtKB">
        <authorList>
            <consortium name="Ensembl"/>
        </authorList>
    </citation>
    <scope>IDENTIFICATION</scope>
</reference>
<evidence type="ECO:0000259" key="12">
    <source>
        <dbReference type="Pfam" id="PF05609"/>
    </source>
</evidence>
<dbReference type="Gene3D" id="3.40.50.12190">
    <property type="match status" value="1"/>
</dbReference>
<keyword evidence="3" id="KW-0597">Phosphoprotein</keyword>
<dbReference type="GeneTree" id="ENSGT00390000012166"/>
<dbReference type="Proteomes" id="UP000694569">
    <property type="component" value="Unplaced"/>
</dbReference>
<keyword evidence="14" id="KW-1185">Reference proteome</keyword>
<feature type="domain" description="Torsin-1A-interacting protein 1/2 AAA+ activator" evidence="12">
    <location>
        <begin position="55"/>
        <end position="277"/>
    </location>
</feature>
<dbReference type="GO" id="GO:0001671">
    <property type="term" value="F:ATPase activator activity"/>
    <property type="evidence" value="ECO:0007669"/>
    <property type="project" value="InterPro"/>
</dbReference>
<evidence type="ECO:0000256" key="5">
    <source>
        <dbReference type="ARBA" id="ARBA00022989"/>
    </source>
</evidence>
<accession>A0A8C5R829</accession>
<feature type="region of interest" description="Disordered" evidence="10">
    <location>
        <begin position="1"/>
        <end position="20"/>
    </location>
</feature>
<keyword evidence="4 11" id="KW-0812">Transmembrane</keyword>
<dbReference type="AlphaFoldDB" id="A0A8C5R829"/>
<dbReference type="Pfam" id="PF05609">
    <property type="entry name" value="LAP1_C"/>
    <property type="match status" value="1"/>
</dbReference>
<evidence type="ECO:0000313" key="14">
    <source>
        <dbReference type="Proteomes" id="UP000694569"/>
    </source>
</evidence>
<keyword evidence="7" id="KW-0325">Glycoprotein</keyword>
<organism evidence="13 14">
    <name type="scientific">Leptobrachium leishanense</name>
    <name type="common">Leishan spiny toad</name>
    <dbReference type="NCBI Taxonomy" id="445787"/>
    <lineage>
        <taxon>Eukaryota</taxon>
        <taxon>Metazoa</taxon>
        <taxon>Chordata</taxon>
        <taxon>Craniata</taxon>
        <taxon>Vertebrata</taxon>
        <taxon>Euteleostomi</taxon>
        <taxon>Amphibia</taxon>
        <taxon>Batrachia</taxon>
        <taxon>Anura</taxon>
        <taxon>Pelobatoidea</taxon>
        <taxon>Megophryidae</taxon>
        <taxon>Leptobrachium</taxon>
    </lineage>
</organism>
<evidence type="ECO:0000256" key="6">
    <source>
        <dbReference type="ARBA" id="ARBA00023136"/>
    </source>
</evidence>